<dbReference type="InterPro" id="IPR036196">
    <property type="entry name" value="Ptyr_pPase_sf"/>
</dbReference>
<accession>A0A7M2WXZ7</accession>
<evidence type="ECO:0000259" key="1">
    <source>
        <dbReference type="SMART" id="SM00226"/>
    </source>
</evidence>
<dbReference type="SMART" id="SM00226">
    <property type="entry name" value="LMWPc"/>
    <property type="match status" value="1"/>
</dbReference>
<name>A0A7M2WXZ7_9BACT</name>
<dbReference type="Proteomes" id="UP000593765">
    <property type="component" value="Chromosome"/>
</dbReference>
<dbReference type="SUPFAM" id="SSF52788">
    <property type="entry name" value="Phosphotyrosine protein phosphatases I"/>
    <property type="match status" value="1"/>
</dbReference>
<dbReference type="Pfam" id="PF01451">
    <property type="entry name" value="LMWPc"/>
    <property type="match status" value="1"/>
</dbReference>
<reference evidence="2 3" key="1">
    <citation type="submission" date="2020-10" db="EMBL/GenBank/DDBJ databases">
        <title>Wide distribution of Phycisphaera-like planctomycetes from WD2101 soil group in peatlands and genome analysis of the first cultivated representative.</title>
        <authorList>
            <person name="Dedysh S.N."/>
            <person name="Beletsky A.V."/>
            <person name="Ivanova A."/>
            <person name="Kulichevskaya I.S."/>
            <person name="Suzina N.E."/>
            <person name="Philippov D.A."/>
            <person name="Rakitin A.L."/>
            <person name="Mardanov A.V."/>
            <person name="Ravin N.V."/>
        </authorList>
    </citation>
    <scope>NUCLEOTIDE SEQUENCE [LARGE SCALE GENOMIC DNA]</scope>
    <source>
        <strain evidence="2 3">M1803</strain>
    </source>
</reference>
<keyword evidence="3" id="KW-1185">Reference proteome</keyword>
<organism evidence="2 3">
    <name type="scientific">Humisphaera borealis</name>
    <dbReference type="NCBI Taxonomy" id="2807512"/>
    <lineage>
        <taxon>Bacteria</taxon>
        <taxon>Pseudomonadati</taxon>
        <taxon>Planctomycetota</taxon>
        <taxon>Phycisphaerae</taxon>
        <taxon>Tepidisphaerales</taxon>
        <taxon>Tepidisphaeraceae</taxon>
        <taxon>Humisphaera</taxon>
    </lineage>
</organism>
<dbReference type="InterPro" id="IPR023485">
    <property type="entry name" value="Ptyr_pPase"/>
</dbReference>
<dbReference type="KEGG" id="hbs:IPV69_02610"/>
<gene>
    <name evidence="2" type="ORF">IPV69_02610</name>
</gene>
<protein>
    <submittedName>
        <fullName evidence="2">Low molecular weight phosphatase family protein</fullName>
    </submittedName>
</protein>
<evidence type="ECO:0000313" key="2">
    <source>
        <dbReference type="EMBL" id="QOV90283.1"/>
    </source>
</evidence>
<dbReference type="Gene3D" id="3.40.50.2300">
    <property type="match status" value="1"/>
</dbReference>
<evidence type="ECO:0000313" key="3">
    <source>
        <dbReference type="Proteomes" id="UP000593765"/>
    </source>
</evidence>
<dbReference type="RefSeq" id="WP_206293361.1">
    <property type="nucleotide sequence ID" value="NZ_CP063458.1"/>
</dbReference>
<dbReference type="AlphaFoldDB" id="A0A7M2WXZ7"/>
<dbReference type="EMBL" id="CP063458">
    <property type="protein sequence ID" value="QOV90283.1"/>
    <property type="molecule type" value="Genomic_DNA"/>
</dbReference>
<proteinExistence type="predicted"/>
<feature type="domain" description="Phosphotyrosine protein phosphatase I" evidence="1">
    <location>
        <begin position="5"/>
        <end position="144"/>
    </location>
</feature>
<sequence length="148" mass="16831">MTSVRRVLFLCTGNYYRSRYAHILFNHYAGKANLHWVADSRALAIELGACNIGPVSKYVLEAMSSRGLECTSTARLPIGCQTTDLMSADKVIALKEAEHRPYLRQKFPDWEDRVTYWHVHDLDKSGPAEALALIERRVIELVEELGRP</sequence>